<evidence type="ECO:0000256" key="3">
    <source>
        <dbReference type="RuleBase" id="RU361134"/>
    </source>
</evidence>
<dbReference type="PRINTS" id="PR00110">
    <property type="entry name" value="ALPHAAMYLASE"/>
</dbReference>
<dbReference type="PANTHER" id="PTHR10357">
    <property type="entry name" value="ALPHA-AMYLASE FAMILY MEMBER"/>
    <property type="match status" value="1"/>
</dbReference>
<dbReference type="RefSeq" id="WP_163044694.1">
    <property type="nucleotide sequence ID" value="NZ_JAAAMJ010000011.1"/>
</dbReference>
<dbReference type="SUPFAM" id="SSF51445">
    <property type="entry name" value="(Trans)glycosidases"/>
    <property type="match status" value="1"/>
</dbReference>
<dbReference type="InterPro" id="IPR045857">
    <property type="entry name" value="O16G_dom_2"/>
</dbReference>
<dbReference type="InterPro" id="IPR006047">
    <property type="entry name" value="GH13_cat_dom"/>
</dbReference>
<dbReference type="InterPro" id="IPR013780">
    <property type="entry name" value="Glyco_hydro_b"/>
</dbReference>
<dbReference type="Gene3D" id="3.90.400.10">
    <property type="entry name" value="Oligo-1,6-glucosidase, Domain 2"/>
    <property type="match status" value="1"/>
</dbReference>
<organism evidence="5 6">
    <name type="scientific">Aurantimonas aggregata</name>
    <dbReference type="NCBI Taxonomy" id="2047720"/>
    <lineage>
        <taxon>Bacteria</taxon>
        <taxon>Pseudomonadati</taxon>
        <taxon>Pseudomonadota</taxon>
        <taxon>Alphaproteobacteria</taxon>
        <taxon>Hyphomicrobiales</taxon>
        <taxon>Aurantimonadaceae</taxon>
        <taxon>Aurantimonas</taxon>
    </lineage>
</organism>
<dbReference type="InterPro" id="IPR054049">
    <property type="entry name" value="SupH-like_C"/>
</dbReference>
<keyword evidence="3" id="KW-0119">Carbohydrate metabolism</keyword>
<dbReference type="CDD" id="cd11334">
    <property type="entry name" value="AmyAc_TreS"/>
    <property type="match status" value="1"/>
</dbReference>
<dbReference type="PANTHER" id="PTHR10357:SF219">
    <property type="entry name" value="MALTOSE ALPHA-D-GLUCOSYLTRANSFERASE"/>
    <property type="match status" value="1"/>
</dbReference>
<dbReference type="AlphaFoldDB" id="A0A6L9MJP9"/>
<dbReference type="Gene3D" id="2.60.40.1180">
    <property type="entry name" value="Golgi alpha-mannosidase II"/>
    <property type="match status" value="1"/>
</dbReference>
<feature type="domain" description="Glycosyl hydrolase family 13 catalytic" evidence="4">
    <location>
        <begin position="13"/>
        <end position="410"/>
    </location>
</feature>
<evidence type="ECO:0000313" key="6">
    <source>
        <dbReference type="Proteomes" id="UP000476332"/>
    </source>
</evidence>
<dbReference type="EMBL" id="JAAAMJ010000011">
    <property type="protein sequence ID" value="NDV87866.1"/>
    <property type="molecule type" value="Genomic_DNA"/>
</dbReference>
<evidence type="ECO:0000259" key="4">
    <source>
        <dbReference type="SMART" id="SM00642"/>
    </source>
</evidence>
<dbReference type="SUPFAM" id="SSF51011">
    <property type="entry name" value="Glycosyl hydrolase domain"/>
    <property type="match status" value="1"/>
</dbReference>
<reference evidence="5 6" key="1">
    <citation type="submission" date="2020-01" db="EMBL/GenBank/DDBJ databases">
        <title>Genomes of bacteria type strains.</title>
        <authorList>
            <person name="Chen J."/>
            <person name="Zhu S."/>
            <person name="Chen J."/>
        </authorList>
    </citation>
    <scope>NUCLEOTIDE SEQUENCE [LARGE SCALE GENOMIC DNA]</scope>
    <source>
        <strain evidence="5 6">KCTC 52919</strain>
    </source>
</reference>
<keyword evidence="3" id="KW-0326">Glycosidase</keyword>
<dbReference type="GO" id="GO:0043169">
    <property type="term" value="F:cation binding"/>
    <property type="evidence" value="ECO:0007669"/>
    <property type="project" value="InterPro"/>
</dbReference>
<dbReference type="InterPro" id="IPR006046">
    <property type="entry name" value="Alpha_amylase"/>
</dbReference>
<accession>A0A6L9MJP9</accession>
<gene>
    <name evidence="5" type="ORF">GTW51_14255</name>
</gene>
<keyword evidence="6" id="KW-1185">Reference proteome</keyword>
<comment type="catalytic activity">
    <reaction evidence="3">
        <text>Endohydrolysis of (1-&gt;4)-alpha-D-glucosidic linkages in polysaccharides containing three or more (1-&gt;4)-alpha-linked D-glucose units.</text>
        <dbReference type="EC" id="3.2.1.1"/>
    </reaction>
</comment>
<protein>
    <recommendedName>
        <fullName evidence="3">Alpha-amylase</fullName>
        <ecNumber evidence="3">3.2.1.1</ecNumber>
    </recommendedName>
</protein>
<evidence type="ECO:0000256" key="2">
    <source>
        <dbReference type="RuleBase" id="RU003615"/>
    </source>
</evidence>
<dbReference type="SMART" id="SM00642">
    <property type="entry name" value="Aamy"/>
    <property type="match status" value="1"/>
</dbReference>
<comment type="similarity">
    <text evidence="1 2">Belongs to the glycosyl hydrolase 13 family.</text>
</comment>
<evidence type="ECO:0000256" key="1">
    <source>
        <dbReference type="ARBA" id="ARBA00008061"/>
    </source>
</evidence>
<dbReference type="GO" id="GO:0004556">
    <property type="term" value="F:alpha-amylase activity"/>
    <property type="evidence" value="ECO:0007669"/>
    <property type="project" value="UniProtKB-UniRule"/>
</dbReference>
<dbReference type="EC" id="3.2.1.1" evidence="3"/>
<dbReference type="GO" id="GO:0005975">
    <property type="term" value="P:carbohydrate metabolic process"/>
    <property type="evidence" value="ECO:0007669"/>
    <property type="project" value="InterPro"/>
</dbReference>
<dbReference type="Gene3D" id="3.20.20.80">
    <property type="entry name" value="Glycosidases"/>
    <property type="match status" value="1"/>
</dbReference>
<proteinExistence type="inferred from homology"/>
<comment type="caution">
    <text evidence="5">The sequence shown here is derived from an EMBL/GenBank/DDBJ whole genome shotgun (WGS) entry which is preliminary data.</text>
</comment>
<dbReference type="Proteomes" id="UP000476332">
    <property type="component" value="Unassembled WGS sequence"/>
</dbReference>
<sequence>MLNLWYKNAVIYCVDVDAFYDQDGDGVGDFKGLTDRLDHIEALGANCIWLLPFYPSPNKDNGYDISDYFGVDSRLGTLGDFVEFAHAARDRGLKVIVDLVVNHSSIDHPWFQASRAGHPKYKDWYVWQKERPADHAKGVIFPGVQETTWTFDRKRQEYYFHRFYEHQADLNIANPEVREEIDRIMGFWLALGVSGFRIDAVPFLIEDLADSETGASPYDYLGRMRQFLDWRQAKAILLAEANIPMEEAGDYFGDGDRLNLIFNFPLNQRLFLALARRDGAPVREFLEALPEIPATSQWATFLRNHDEIDLGRLSDEERQEAFAAFGPEKSMQIYDRGIRRRLAPMLGGDERRIEMAMSLMLSLPGTPVIWYGDEIGMGDNLDLPERMAVRTPMQWSTEPNGGFSTAAAEDCVRQPVSEGPFAYAHVNAESQRVDPTSMFSVTQRLIRARRSAPEIGWGSCRVIDLGETSVIALLAEWRGGRVLTLHNLSEEPVTIDCGETVAGAPVRPLLQSGIDIDRTDGACRIRLGPYGYEWLRVAAGN</sequence>
<dbReference type="InterPro" id="IPR017853">
    <property type="entry name" value="GH"/>
</dbReference>
<evidence type="ECO:0000313" key="5">
    <source>
        <dbReference type="EMBL" id="NDV87866.1"/>
    </source>
</evidence>
<dbReference type="Pfam" id="PF00128">
    <property type="entry name" value="Alpha-amylase"/>
    <property type="match status" value="2"/>
</dbReference>
<name>A0A6L9MJP9_9HYPH</name>
<dbReference type="Pfam" id="PF22157">
    <property type="entry name" value="SupH-like_C"/>
    <property type="match status" value="1"/>
</dbReference>
<keyword evidence="3" id="KW-0378">Hydrolase</keyword>